<dbReference type="AlphaFoldDB" id="H6QU16"/>
<keyword evidence="2" id="KW-1185">Reference proteome</keyword>
<dbReference type="HOGENOM" id="CLU_3143668_0_0_1"/>
<evidence type="ECO:0000313" key="1">
    <source>
        <dbReference type="EMBL" id="EHS64425.1"/>
    </source>
</evidence>
<dbReference type="Proteomes" id="UP000008783">
    <property type="component" value="Unassembled WGS sequence"/>
</dbReference>
<dbReference type="RefSeq" id="XP_003888988.1">
    <property type="nucleotide sequence ID" value="XM_003888939.1"/>
</dbReference>
<gene>
    <name evidence="1" type="ORF">PGTG_22296</name>
</gene>
<dbReference type="InParanoid" id="H6QU16"/>
<dbReference type="VEuPathDB" id="FungiDB:PGTG_22296"/>
<proteinExistence type="predicted"/>
<organism evidence="1 2">
    <name type="scientific">Puccinia graminis f. sp. tritici (strain CRL 75-36-700-3 / race SCCL)</name>
    <name type="common">Black stem rust fungus</name>
    <dbReference type="NCBI Taxonomy" id="418459"/>
    <lineage>
        <taxon>Eukaryota</taxon>
        <taxon>Fungi</taxon>
        <taxon>Dikarya</taxon>
        <taxon>Basidiomycota</taxon>
        <taxon>Pucciniomycotina</taxon>
        <taxon>Pucciniomycetes</taxon>
        <taxon>Pucciniales</taxon>
        <taxon>Pucciniaceae</taxon>
        <taxon>Puccinia</taxon>
    </lineage>
</organism>
<name>H6QU16_PUCGT</name>
<evidence type="ECO:0000313" key="2">
    <source>
        <dbReference type="Proteomes" id="UP000008783"/>
    </source>
</evidence>
<protein>
    <submittedName>
        <fullName evidence="1">Uncharacterized protein</fullName>
    </submittedName>
</protein>
<dbReference type="EMBL" id="DS178327">
    <property type="protein sequence ID" value="EHS64425.1"/>
    <property type="molecule type" value="Genomic_DNA"/>
</dbReference>
<dbReference type="KEGG" id="pgr:PGTG_22296"/>
<reference evidence="2" key="1">
    <citation type="journal article" date="2011" name="Proc. Natl. Acad. Sci. U.S.A.">
        <title>Obligate biotrophy features unraveled by the genomic analysis of rust fungi.</title>
        <authorList>
            <person name="Duplessis S."/>
            <person name="Cuomo C.A."/>
            <person name="Lin Y.-C."/>
            <person name="Aerts A."/>
            <person name="Tisserant E."/>
            <person name="Veneault-Fourrey C."/>
            <person name="Joly D.L."/>
            <person name="Hacquard S."/>
            <person name="Amselem J."/>
            <person name="Cantarel B.L."/>
            <person name="Chiu R."/>
            <person name="Coutinho P.M."/>
            <person name="Feau N."/>
            <person name="Field M."/>
            <person name="Frey P."/>
            <person name="Gelhaye E."/>
            <person name="Goldberg J."/>
            <person name="Grabherr M.G."/>
            <person name="Kodira C.D."/>
            <person name="Kohler A."/>
            <person name="Kuees U."/>
            <person name="Lindquist E.A."/>
            <person name="Lucas S.M."/>
            <person name="Mago R."/>
            <person name="Mauceli E."/>
            <person name="Morin E."/>
            <person name="Murat C."/>
            <person name="Pangilinan J.L."/>
            <person name="Park R."/>
            <person name="Pearson M."/>
            <person name="Quesneville H."/>
            <person name="Rouhier N."/>
            <person name="Sakthikumar S."/>
            <person name="Salamov A.A."/>
            <person name="Schmutz J."/>
            <person name="Selles B."/>
            <person name="Shapiro H."/>
            <person name="Tanguay P."/>
            <person name="Tuskan G.A."/>
            <person name="Henrissat B."/>
            <person name="Van de Peer Y."/>
            <person name="Rouze P."/>
            <person name="Ellis J.G."/>
            <person name="Dodds P.N."/>
            <person name="Schein J.E."/>
            <person name="Zhong S."/>
            <person name="Hamelin R.C."/>
            <person name="Grigoriev I.V."/>
            <person name="Szabo L.J."/>
            <person name="Martin F."/>
        </authorList>
    </citation>
    <scope>NUCLEOTIDE SEQUENCE [LARGE SCALE GENOMIC DNA]</scope>
    <source>
        <strain evidence="2">CRL 75-36-700-3 / race SCCL</strain>
    </source>
</reference>
<dbReference type="GeneID" id="13541014"/>
<sequence length="49" mass="5580">MPMVTSSATHSYRYTDNGGMELFSGKGKLDVLERRVYPEDMMPTPERPT</sequence>
<accession>H6QU16</accession>